<accession>A0A5M3Z515</accession>
<dbReference type="PANTHER" id="PTHR44845">
    <property type="entry name" value="CARRIER DOMAIN-CONTAINING PROTEIN"/>
    <property type="match status" value="1"/>
</dbReference>
<dbReference type="Gene3D" id="3.30.300.30">
    <property type="match status" value="1"/>
</dbReference>
<keyword evidence="2" id="KW-0597">Phosphoprotein</keyword>
<dbReference type="GO" id="GO:0016874">
    <property type="term" value="F:ligase activity"/>
    <property type="evidence" value="ECO:0007669"/>
    <property type="project" value="UniProtKB-KW"/>
</dbReference>
<organism evidence="5 6">
    <name type="scientific">Aspergillus terreus</name>
    <dbReference type="NCBI Taxonomy" id="33178"/>
    <lineage>
        <taxon>Eukaryota</taxon>
        <taxon>Fungi</taxon>
        <taxon>Dikarya</taxon>
        <taxon>Ascomycota</taxon>
        <taxon>Pezizomycotina</taxon>
        <taxon>Eurotiomycetes</taxon>
        <taxon>Eurotiomycetidae</taxon>
        <taxon>Eurotiales</taxon>
        <taxon>Aspergillaceae</taxon>
        <taxon>Aspergillus</taxon>
        <taxon>Aspergillus subgen. Circumdati</taxon>
    </lineage>
</organism>
<dbReference type="VEuPathDB" id="FungiDB:ATEG_09068"/>
<dbReference type="InterPro" id="IPR010071">
    <property type="entry name" value="AA_adenyl_dom"/>
</dbReference>
<dbReference type="Pfam" id="PF00550">
    <property type="entry name" value="PP-binding"/>
    <property type="match status" value="1"/>
</dbReference>
<keyword evidence="4" id="KW-0808">Transferase</keyword>
<comment type="caution">
    <text evidence="5">The sequence shown here is derived from an EMBL/GenBank/DDBJ whole genome shotgun (WGS) entry which is preliminary data.</text>
</comment>
<evidence type="ECO:0000313" key="5">
    <source>
        <dbReference type="EMBL" id="GFF17466.1"/>
    </source>
</evidence>
<dbReference type="CDD" id="cd05918">
    <property type="entry name" value="A_NRPS_SidN3_like"/>
    <property type="match status" value="1"/>
</dbReference>
<dbReference type="EMBL" id="BLJY01000007">
    <property type="protein sequence ID" value="GFF17466.1"/>
    <property type="molecule type" value="Genomic_DNA"/>
</dbReference>
<dbReference type="PROSITE" id="PS00455">
    <property type="entry name" value="AMP_BINDING"/>
    <property type="match status" value="1"/>
</dbReference>
<keyword evidence="3" id="KW-0436">Ligase</keyword>
<dbReference type="Gene3D" id="3.40.50.720">
    <property type="entry name" value="NAD(P)-binding Rossmann-like Domain"/>
    <property type="match status" value="1"/>
</dbReference>
<dbReference type="InterPro" id="IPR036736">
    <property type="entry name" value="ACP-like_sf"/>
</dbReference>
<dbReference type="InterPro" id="IPR009081">
    <property type="entry name" value="PP-bd_ACP"/>
</dbReference>
<keyword evidence="1" id="KW-0596">Phosphopantetheine</keyword>
<evidence type="ECO:0000256" key="1">
    <source>
        <dbReference type="ARBA" id="ARBA00022450"/>
    </source>
</evidence>
<protein>
    <submittedName>
        <fullName evidence="5">Amino acid adenylation</fullName>
    </submittedName>
</protein>
<dbReference type="PANTHER" id="PTHR44845:SF4">
    <property type="entry name" value="NONRIBOSOMAL PEPTIDE SYNTHASE INPA"/>
    <property type="match status" value="1"/>
</dbReference>
<dbReference type="FunFam" id="3.40.50.980:FF:000001">
    <property type="entry name" value="Non-ribosomal peptide synthetase"/>
    <property type="match status" value="1"/>
</dbReference>
<dbReference type="Gene3D" id="3.40.50.12780">
    <property type="entry name" value="N-terminal domain of ligase-like"/>
    <property type="match status" value="1"/>
</dbReference>
<dbReference type="SUPFAM" id="SSF47336">
    <property type="entry name" value="ACP-like"/>
    <property type="match status" value="1"/>
</dbReference>
<dbReference type="InterPro" id="IPR042099">
    <property type="entry name" value="ANL_N_sf"/>
</dbReference>
<evidence type="ECO:0000313" key="6">
    <source>
        <dbReference type="Proteomes" id="UP000452235"/>
    </source>
</evidence>
<dbReference type="SUPFAM" id="SSF51735">
    <property type="entry name" value="NAD(P)-binding Rossmann-fold domains"/>
    <property type="match status" value="1"/>
</dbReference>
<dbReference type="GO" id="GO:0016740">
    <property type="term" value="F:transferase activity"/>
    <property type="evidence" value="ECO:0007669"/>
    <property type="project" value="UniProtKB-KW"/>
</dbReference>
<dbReference type="SUPFAM" id="SSF56801">
    <property type="entry name" value="Acetyl-CoA synthetase-like"/>
    <property type="match status" value="1"/>
</dbReference>
<proteinExistence type="predicted"/>
<dbReference type="InterPro" id="IPR045851">
    <property type="entry name" value="AMP-bd_C_sf"/>
</dbReference>
<evidence type="ECO:0000256" key="4">
    <source>
        <dbReference type="ARBA" id="ARBA00022679"/>
    </source>
</evidence>
<name>A0A5M3Z515_ASPTE</name>
<reference evidence="5 6" key="1">
    <citation type="submission" date="2020-01" db="EMBL/GenBank/DDBJ databases">
        <title>Aspergillus terreus IFO 6365 whole genome shotgun sequence.</title>
        <authorList>
            <person name="Kanamasa S."/>
            <person name="Takahashi H."/>
        </authorList>
    </citation>
    <scope>NUCLEOTIDE SEQUENCE [LARGE SCALE GENOMIC DNA]</scope>
    <source>
        <strain evidence="5 6">IFO 6365</strain>
    </source>
</reference>
<dbReference type="InterPro" id="IPR036291">
    <property type="entry name" value="NAD(P)-bd_dom_sf"/>
</dbReference>
<dbReference type="FunFam" id="3.40.50.12780:FF:000014">
    <property type="entry name" value="Nonribosomal peptide synthetase 1"/>
    <property type="match status" value="1"/>
</dbReference>
<dbReference type="NCBIfam" id="TIGR01733">
    <property type="entry name" value="AA-adenyl-dom"/>
    <property type="match status" value="1"/>
</dbReference>
<gene>
    <name evidence="5" type="ORF">ATEIFO6365_0007001500</name>
</gene>
<dbReference type="InterPro" id="IPR020845">
    <property type="entry name" value="AMP-binding_CS"/>
</dbReference>
<dbReference type="OrthoDB" id="416786at2759"/>
<dbReference type="Gene3D" id="1.10.1200.10">
    <property type="entry name" value="ACP-like"/>
    <property type="match status" value="1"/>
</dbReference>
<sequence length="1043" mass="114410">MPDSYAPPTLPRGQWQQLLQWNRPLPERAELCIHHLIEAQVSARPGMVAVTSSHGDLTYSDLDRIANRVASVLRRRGVGPEVIVPLCFDKSPWMVIAMMAVLKSGGAFVALDPGSPSARTSGILDQIDARVVLTAPSHEHIFASFSLDVVQLSDDELSNFPCANDWKPSQVHPSNAAYVIFTSGSTGKPKGVVVEHQSFCSGIVLHAPAQFLDEHSRVLQFASYTHDTCLVEILTTLCVGGTICSPSEDQRSDGLAEFINSSAVNWAVLTPSFVASIDPDEVPTLEVVVLAGERLSQANIDNWATSVRLLSGYGVSECSVVTTISRPADGDRSPSHIGMPAGGVCWIVDPCDADRLMPIGDVGEILIEGPTVARGYLKNPEATHRAFIDPPAWLRPIVPEGGDGTGRRLYRTGDLGRQNANGSLDFVSRIDSQVKVAGRRIELGEVEHYVSNHPDVRLCMVLCPRMGEYANRLVAVLELHNKQGEVTLGDLVENVSESRKIAAFIRRYVPEYMVPLYWFVVARLPRLPSAKLDRRKVEGWLERQSRTAKTANLDGMIPLENATARQVAQEVASLQQLQEQSSEPEIWPANTPLRRAGIDSIKAISLVKLLDRQFGVKFPVAFLLDEATTPTVIAEHVRRAQKLGQSQYIPSQIDLNAEFDRLKHYLNSKLLAAPARHPPASMISTRSRILLTGAGGYLGHEILRHILAAGLKVVALVRASSVEDGRKRLVDRAVAGGWWSPKYEEQVEVWVGDISQENLGLPPPLFARLSGYARVDDCIDAVIHNAARVHWSESAKSLWSVNVDATVRLLEVAVQSPSIRKFVYVSGGATIAGSIRQQLTSAVDGYSQTKLLSQGLVQHCAQRVTDKIELEISAVKPGFIIGAPDGGVANPSDYLWRFLVSAIELGMYDSSAEDAWVTVSTLPLVAALIVHQVISSPSSQECLTVVQDGLREKDVWSAVRDAHYNLRPVDHQTWVTQLQRALDAHREAHLLWPLQSTLEQQGYRLGRAHSGLPSDGKLSYLRDAVCQNLRSLVDIDLCKPRHD</sequence>
<dbReference type="Pfam" id="PF07993">
    <property type="entry name" value="NAD_binding_4"/>
    <property type="match status" value="1"/>
</dbReference>
<evidence type="ECO:0000256" key="2">
    <source>
        <dbReference type="ARBA" id="ARBA00022553"/>
    </source>
</evidence>
<dbReference type="Pfam" id="PF00501">
    <property type="entry name" value="AMP-binding"/>
    <property type="match status" value="1"/>
</dbReference>
<dbReference type="InterPro" id="IPR013120">
    <property type="entry name" value="FAR_NAD-bd"/>
</dbReference>
<dbReference type="AlphaFoldDB" id="A0A5M3Z515"/>
<dbReference type="Proteomes" id="UP000452235">
    <property type="component" value="Unassembled WGS sequence"/>
</dbReference>
<dbReference type="InterPro" id="IPR000873">
    <property type="entry name" value="AMP-dep_synth/lig_dom"/>
</dbReference>
<keyword evidence="6" id="KW-1185">Reference proteome</keyword>
<evidence type="ECO:0000256" key="3">
    <source>
        <dbReference type="ARBA" id="ARBA00022598"/>
    </source>
</evidence>
<dbReference type="PROSITE" id="PS50075">
    <property type="entry name" value="CARRIER"/>
    <property type="match status" value="1"/>
</dbReference>